<dbReference type="PROSITE" id="PS51257">
    <property type="entry name" value="PROKAR_LIPOPROTEIN"/>
    <property type="match status" value="1"/>
</dbReference>
<dbReference type="RefSeq" id="WP_014968479.1">
    <property type="nucleotide sequence ID" value="NC_018664.1"/>
</dbReference>
<dbReference type="STRING" id="1128398.Curi_c23430"/>
<name>K0B391_GOTA9</name>
<dbReference type="EMBL" id="CP003326">
    <property type="protein sequence ID" value="AFS79345.1"/>
    <property type="molecule type" value="Genomic_DNA"/>
</dbReference>
<evidence type="ECO:0000313" key="2">
    <source>
        <dbReference type="Proteomes" id="UP000006094"/>
    </source>
</evidence>
<dbReference type="HOGENOM" id="CLU_159189_1_0_9"/>
<gene>
    <name evidence="1" type="ordered locus">Curi_c23430</name>
</gene>
<accession>K0B391</accession>
<organism evidence="1 2">
    <name type="scientific">Gottschalkia acidurici (strain ATCC 7906 / DSM 604 / BCRC 14475 / CIP 104303 / KCTC 5404 / NCIMB 10678 / 9a)</name>
    <name type="common">Clostridium acidurici</name>
    <dbReference type="NCBI Taxonomy" id="1128398"/>
    <lineage>
        <taxon>Bacteria</taxon>
        <taxon>Bacillati</taxon>
        <taxon>Bacillota</taxon>
        <taxon>Tissierellia</taxon>
        <taxon>Tissierellales</taxon>
        <taxon>Gottschalkiaceae</taxon>
        <taxon>Gottschalkia</taxon>
    </lineage>
</organism>
<sequence>MKKYKIIFTSCILCILILTITGCSSVGSINGNYISSISQNSVVSFNGEKEDIIQITYDVTVEEGTLKIQIKNSDGNIIEDFEVNKSGNKEVQIEDEDEYELSAILEDFKGKFKINAKK</sequence>
<dbReference type="eggNOG" id="ENOG5030PH2">
    <property type="taxonomic scope" value="Bacteria"/>
</dbReference>
<dbReference type="OrthoDB" id="1938079at2"/>
<dbReference type="Proteomes" id="UP000006094">
    <property type="component" value="Chromosome"/>
</dbReference>
<dbReference type="AlphaFoldDB" id="K0B391"/>
<protein>
    <recommendedName>
        <fullName evidence="3">Lipoprotein</fullName>
    </recommendedName>
</protein>
<proteinExistence type="predicted"/>
<keyword evidence="2" id="KW-1185">Reference proteome</keyword>
<evidence type="ECO:0000313" key="1">
    <source>
        <dbReference type="EMBL" id="AFS79345.1"/>
    </source>
</evidence>
<reference evidence="1 2" key="1">
    <citation type="journal article" date="2012" name="PLoS ONE">
        <title>The purine-utilizing bacterium Clostridium acidurici 9a: a genome-guided metabolic reconsideration.</title>
        <authorList>
            <person name="Hartwich K."/>
            <person name="Poehlein A."/>
            <person name="Daniel R."/>
        </authorList>
    </citation>
    <scope>NUCLEOTIDE SEQUENCE [LARGE SCALE GENOMIC DNA]</scope>
    <source>
        <strain evidence="2">ATCC 7906 / DSM 604 / BCRC 14475 / CIP 104303 / KCTC 5404 / NCIMB 10678 / 9a</strain>
    </source>
</reference>
<dbReference type="KEGG" id="cad:Curi_c23430"/>
<evidence type="ECO:0008006" key="3">
    <source>
        <dbReference type="Google" id="ProtNLM"/>
    </source>
</evidence>